<keyword evidence="2" id="KW-1185">Reference proteome</keyword>
<accession>A0ACA9P2N4</accession>
<proteinExistence type="predicted"/>
<reference evidence="1" key="1">
    <citation type="submission" date="2021-06" db="EMBL/GenBank/DDBJ databases">
        <authorList>
            <person name="Kallberg Y."/>
            <person name="Tangrot J."/>
            <person name="Rosling A."/>
        </authorList>
    </citation>
    <scope>NUCLEOTIDE SEQUENCE</scope>
    <source>
        <strain evidence="1">28 12/20/2015</strain>
    </source>
</reference>
<sequence>LAVTEKGLSMVEVLITNDDLIADEVIAGEVIVDEVIADKVIAGDVIEKEDFLFLTLSPNFAANILAILTGFLVLLDVGFFQRTVKTLISINGF</sequence>
<evidence type="ECO:0000313" key="1">
    <source>
        <dbReference type="EMBL" id="CAG8686786.1"/>
    </source>
</evidence>
<name>A0ACA9P2N4_9GLOM</name>
<organism evidence="1 2">
    <name type="scientific">Cetraspora pellucida</name>
    <dbReference type="NCBI Taxonomy" id="1433469"/>
    <lineage>
        <taxon>Eukaryota</taxon>
        <taxon>Fungi</taxon>
        <taxon>Fungi incertae sedis</taxon>
        <taxon>Mucoromycota</taxon>
        <taxon>Glomeromycotina</taxon>
        <taxon>Glomeromycetes</taxon>
        <taxon>Diversisporales</taxon>
        <taxon>Gigasporaceae</taxon>
        <taxon>Cetraspora</taxon>
    </lineage>
</organism>
<protein>
    <submittedName>
        <fullName evidence="1">13959_t:CDS:1</fullName>
    </submittedName>
</protein>
<comment type="caution">
    <text evidence="1">The sequence shown here is derived from an EMBL/GenBank/DDBJ whole genome shotgun (WGS) entry which is preliminary data.</text>
</comment>
<gene>
    <name evidence="1" type="ORF">SPELUC_LOCUS10499</name>
</gene>
<dbReference type="Proteomes" id="UP000789366">
    <property type="component" value="Unassembled WGS sequence"/>
</dbReference>
<feature type="non-terminal residue" evidence="1">
    <location>
        <position position="1"/>
    </location>
</feature>
<dbReference type="EMBL" id="CAJVPW010019734">
    <property type="protein sequence ID" value="CAG8686786.1"/>
    <property type="molecule type" value="Genomic_DNA"/>
</dbReference>
<evidence type="ECO:0000313" key="2">
    <source>
        <dbReference type="Proteomes" id="UP000789366"/>
    </source>
</evidence>